<gene>
    <name evidence="2" type="ORF">Ae201684_014400</name>
</gene>
<keyword evidence="3" id="KW-1185">Reference proteome</keyword>
<accession>A0A6G0WJY0</accession>
<sequence length="128" mass="14107">MGTVLSNEPRTPKPVVDPRLPRFPVIEDKPTFSQIQEAIRPRDFISFATVVSLSMLGGRFIPDKSMSIVFRQRFFAGATAAGALLGTMMVHDFGEARLRGFAENELEVIKFKGEASTKQAEPAQAHEA</sequence>
<comment type="caution">
    <text evidence="2">The sequence shown here is derived from an EMBL/GenBank/DDBJ whole genome shotgun (WGS) entry which is preliminary data.</text>
</comment>
<dbReference type="InterPro" id="IPR053229">
    <property type="entry name" value="NADH-Q_oxidrdct_subunit"/>
</dbReference>
<evidence type="ECO:0000313" key="3">
    <source>
        <dbReference type="Proteomes" id="UP000481153"/>
    </source>
</evidence>
<dbReference type="PANTHER" id="PTHR34062:SF1">
    <property type="entry name" value="NADH-UBIQUINONE OXIDOREDUCTASE 21KDA SUBUNIT N-TERMINAL DOMAIN-CONTAINING PROTEIN"/>
    <property type="match status" value="1"/>
</dbReference>
<dbReference type="Proteomes" id="UP000481153">
    <property type="component" value="Unassembled WGS sequence"/>
</dbReference>
<proteinExistence type="predicted"/>
<feature type="domain" description="NADH-ubiquinone oxidoreductase 21kDa subunit N-terminal" evidence="1">
    <location>
        <begin position="21"/>
        <end position="103"/>
    </location>
</feature>
<dbReference type="EMBL" id="VJMJ01000193">
    <property type="protein sequence ID" value="KAF0727572.1"/>
    <property type="molecule type" value="Genomic_DNA"/>
</dbReference>
<organism evidence="2 3">
    <name type="scientific">Aphanomyces euteiches</name>
    <dbReference type="NCBI Taxonomy" id="100861"/>
    <lineage>
        <taxon>Eukaryota</taxon>
        <taxon>Sar</taxon>
        <taxon>Stramenopiles</taxon>
        <taxon>Oomycota</taxon>
        <taxon>Saprolegniomycetes</taxon>
        <taxon>Saprolegniales</taxon>
        <taxon>Verrucalvaceae</taxon>
        <taxon>Aphanomyces</taxon>
    </lineage>
</organism>
<dbReference type="PANTHER" id="PTHR34062">
    <property type="entry name" value="OXIDOREDUCTASE 21 KDA SUBUNIT, PUTATIVE (AFU_ORTHOLOGUE AFUA_4G04750)-RELATED"/>
    <property type="match status" value="1"/>
</dbReference>
<name>A0A6G0WJY0_9STRA</name>
<dbReference type="VEuPathDB" id="FungiDB:AeMF1_009739"/>
<evidence type="ECO:0000259" key="1">
    <source>
        <dbReference type="Pfam" id="PF10785"/>
    </source>
</evidence>
<dbReference type="InterPro" id="IPR019721">
    <property type="entry name" value="NADH-UbQ_OxRdtase_su21_N"/>
</dbReference>
<protein>
    <recommendedName>
        <fullName evidence="1">NADH-ubiquinone oxidoreductase 21kDa subunit N-terminal domain-containing protein</fullName>
    </recommendedName>
</protein>
<reference evidence="2 3" key="1">
    <citation type="submission" date="2019-07" db="EMBL/GenBank/DDBJ databases">
        <title>Genomics analysis of Aphanomyces spp. identifies a new class of oomycete effector associated with host adaptation.</title>
        <authorList>
            <person name="Gaulin E."/>
        </authorList>
    </citation>
    <scope>NUCLEOTIDE SEQUENCE [LARGE SCALE GENOMIC DNA]</scope>
    <source>
        <strain evidence="2 3">ATCC 201684</strain>
    </source>
</reference>
<dbReference type="AlphaFoldDB" id="A0A6G0WJY0"/>
<dbReference type="Pfam" id="PF10785">
    <property type="entry name" value="NADH-u_ox-rdase"/>
    <property type="match status" value="1"/>
</dbReference>
<dbReference type="OrthoDB" id="196140at2759"/>
<evidence type="ECO:0000313" key="2">
    <source>
        <dbReference type="EMBL" id="KAF0727572.1"/>
    </source>
</evidence>